<evidence type="ECO:0000256" key="6">
    <source>
        <dbReference type="SAM" id="Phobius"/>
    </source>
</evidence>
<reference evidence="8" key="1">
    <citation type="submission" date="2025-08" db="UniProtKB">
        <authorList>
            <consortium name="Ensembl"/>
        </authorList>
    </citation>
    <scope>IDENTIFICATION</scope>
</reference>
<keyword evidence="6" id="KW-0472">Membrane</keyword>
<keyword evidence="6" id="KW-1133">Transmembrane helix</keyword>
<evidence type="ECO:0000256" key="5">
    <source>
        <dbReference type="PROSITE-ProRule" id="PRU00946"/>
    </source>
</evidence>
<evidence type="ECO:0000313" key="9">
    <source>
        <dbReference type="Proteomes" id="UP000694393"/>
    </source>
</evidence>
<evidence type="ECO:0000256" key="2">
    <source>
        <dbReference type="ARBA" id="ARBA00022679"/>
    </source>
</evidence>
<name>A0A8C8S838_9SAUR</name>
<evidence type="ECO:0000256" key="4">
    <source>
        <dbReference type="ARBA" id="ARBA00023042"/>
    </source>
</evidence>
<dbReference type="Gene3D" id="3.40.50.150">
    <property type="entry name" value="Vaccinia Virus protein VP39"/>
    <property type="match status" value="1"/>
</dbReference>
<dbReference type="InterPro" id="IPR050851">
    <property type="entry name" value="mRNA_Cap_2O-Ribose_MeTrfase"/>
</dbReference>
<sequence>MNKCTKPSVEQATNLEKFSPVILAEIEELFEKKFSYTKPLNNEWQLPDSSDVFTCDHKEFSTLLALKDSMNEVKNQLSDKKLDAWHQHTSFTNKAGKIIPCVRKSVNAELCTQAWCKFHEILCSFPLLPKEALQNGELSSVHLCEAPGAFIASLNHYLKSHRIPCDWNWVANSLNPYHEANDTLVMIMDDRTMGIIFILVSDFELPVLLSCLLALSVAIHIP</sequence>
<dbReference type="GO" id="GO:0006370">
    <property type="term" value="P:7-methylguanosine mRNA capping"/>
    <property type="evidence" value="ECO:0007669"/>
    <property type="project" value="UniProtKB-KW"/>
</dbReference>
<feature type="domain" description="Adrift-type SAM-dependent 2'-O-MTase" evidence="7">
    <location>
        <begin position="109"/>
        <end position="222"/>
    </location>
</feature>
<keyword evidence="4" id="KW-0506">mRNA capping</keyword>
<evidence type="ECO:0000313" key="8">
    <source>
        <dbReference type="Ensembl" id="ENSPCEP00000015613.1"/>
    </source>
</evidence>
<dbReference type="Ensembl" id="ENSPCET00000016169.1">
    <property type="protein sequence ID" value="ENSPCEP00000015613.1"/>
    <property type="gene ID" value="ENSPCEG00000012314.1"/>
</dbReference>
<keyword evidence="1 5" id="KW-0489">Methyltransferase</keyword>
<feature type="binding site" evidence="5">
    <location>
        <position position="167"/>
    </location>
    <ligand>
        <name>S-adenosyl-L-methionine</name>
        <dbReference type="ChEBI" id="CHEBI:59789"/>
    </ligand>
</feature>
<evidence type="ECO:0000256" key="3">
    <source>
        <dbReference type="ARBA" id="ARBA00022691"/>
    </source>
</evidence>
<dbReference type="GO" id="GO:0005737">
    <property type="term" value="C:cytoplasm"/>
    <property type="evidence" value="ECO:0007669"/>
    <property type="project" value="TreeGrafter"/>
</dbReference>
<dbReference type="GO" id="GO:0004483">
    <property type="term" value="F:methyltransferase cap1 activity"/>
    <property type="evidence" value="ECO:0007669"/>
    <property type="project" value="TreeGrafter"/>
</dbReference>
<comment type="caution">
    <text evidence="5">Lacks conserved residue(s) required for the propagation of feature annotation.</text>
</comment>
<reference evidence="8" key="2">
    <citation type="submission" date="2025-09" db="UniProtKB">
        <authorList>
            <consortium name="Ensembl"/>
        </authorList>
    </citation>
    <scope>IDENTIFICATION</scope>
</reference>
<keyword evidence="3 5" id="KW-0949">S-adenosyl-L-methionine</keyword>
<keyword evidence="9" id="KW-1185">Reference proteome</keyword>
<dbReference type="InterPro" id="IPR025807">
    <property type="entry name" value="Adrift-typ_MeTrfase"/>
</dbReference>
<keyword evidence="4" id="KW-0507">mRNA processing</keyword>
<dbReference type="PROSITE" id="PS51614">
    <property type="entry name" value="SAM_MT_ADRIFT"/>
    <property type="match status" value="1"/>
</dbReference>
<dbReference type="AlphaFoldDB" id="A0A8C8S838"/>
<accession>A0A8C8S838</accession>
<evidence type="ECO:0000259" key="7">
    <source>
        <dbReference type="PROSITE" id="PS51614"/>
    </source>
</evidence>
<dbReference type="GO" id="GO:0032259">
    <property type="term" value="P:methylation"/>
    <property type="evidence" value="ECO:0007669"/>
    <property type="project" value="UniProtKB-KW"/>
</dbReference>
<dbReference type="PANTHER" id="PTHR16121:SF2">
    <property type="entry name" value="CAP-SPECIFIC MRNA (NUCLEOSIDE-2'-O-)-METHYLTRANSFERASE 2"/>
    <property type="match status" value="1"/>
</dbReference>
<dbReference type="Proteomes" id="UP000694393">
    <property type="component" value="Unplaced"/>
</dbReference>
<dbReference type="PANTHER" id="PTHR16121">
    <property type="entry name" value="CAP-SPECIFIC MRNA (NUCLEOSIDE-2'-O-)-METHYLTRANSFERASE 1-RELATED"/>
    <property type="match status" value="1"/>
</dbReference>
<keyword evidence="6" id="KW-0812">Transmembrane</keyword>
<dbReference type="GO" id="GO:0005634">
    <property type="term" value="C:nucleus"/>
    <property type="evidence" value="ECO:0007669"/>
    <property type="project" value="TreeGrafter"/>
</dbReference>
<organism evidence="8 9">
    <name type="scientific">Pelusios castaneus</name>
    <name type="common">West African mud turtle</name>
    <dbReference type="NCBI Taxonomy" id="367368"/>
    <lineage>
        <taxon>Eukaryota</taxon>
        <taxon>Metazoa</taxon>
        <taxon>Chordata</taxon>
        <taxon>Craniata</taxon>
        <taxon>Vertebrata</taxon>
        <taxon>Euteleostomi</taxon>
        <taxon>Archelosauria</taxon>
        <taxon>Testudinata</taxon>
        <taxon>Testudines</taxon>
        <taxon>Pleurodira</taxon>
        <taxon>Pelomedusidae</taxon>
        <taxon>Pelusios</taxon>
    </lineage>
</organism>
<evidence type="ECO:0000256" key="1">
    <source>
        <dbReference type="ARBA" id="ARBA00022603"/>
    </source>
</evidence>
<feature type="binding site" evidence="5">
    <location>
        <position position="148"/>
    </location>
    <ligand>
        <name>S-adenosyl-L-methionine</name>
        <dbReference type="ChEBI" id="CHEBI:59789"/>
    </ligand>
</feature>
<protein>
    <recommendedName>
        <fullName evidence="7">Adrift-type SAM-dependent 2'-O-MTase domain-containing protein</fullName>
    </recommendedName>
</protein>
<dbReference type="InterPro" id="IPR029063">
    <property type="entry name" value="SAM-dependent_MTases_sf"/>
</dbReference>
<feature type="transmembrane region" description="Helical" evidence="6">
    <location>
        <begin position="195"/>
        <end position="221"/>
    </location>
</feature>
<keyword evidence="2 5" id="KW-0808">Transferase</keyword>
<proteinExistence type="predicted"/>